<dbReference type="PANTHER" id="PTHR30231">
    <property type="entry name" value="DNA POLYMERASE III SUBUNIT EPSILON"/>
    <property type="match status" value="1"/>
</dbReference>
<dbReference type="Proteomes" id="UP000256514">
    <property type="component" value="Unassembled WGS sequence"/>
</dbReference>
<keyword evidence="4" id="KW-0378">Hydrolase</keyword>
<evidence type="ECO:0000313" key="5">
    <source>
        <dbReference type="Proteomes" id="UP000256514"/>
    </source>
</evidence>
<reference evidence="4 5" key="1">
    <citation type="submission" date="2018-04" db="EMBL/GenBank/DDBJ databases">
        <title>Novel Campyloabacter and Helicobacter Species and Strains.</title>
        <authorList>
            <person name="Mannion A.J."/>
            <person name="Shen Z."/>
            <person name="Fox J.G."/>
        </authorList>
    </citation>
    <scope>NUCLEOTIDE SEQUENCE [LARGE SCALE GENOMIC DNA]</scope>
    <source>
        <strain evidence="4 5">MIT 12-6600</strain>
    </source>
</reference>
<dbReference type="GO" id="GO:0003887">
    <property type="term" value="F:DNA-directed DNA polymerase activity"/>
    <property type="evidence" value="ECO:0007669"/>
    <property type="project" value="InterPro"/>
</dbReference>
<dbReference type="EMBL" id="NXLT01000001">
    <property type="protein sequence ID" value="RDU68380.1"/>
    <property type="molecule type" value="Genomic_DNA"/>
</dbReference>
<dbReference type="NCBIfam" id="TIGR00573">
    <property type="entry name" value="dnaq"/>
    <property type="match status" value="1"/>
</dbReference>
<keyword evidence="5" id="KW-1185">Reference proteome</keyword>
<dbReference type="InterPro" id="IPR012337">
    <property type="entry name" value="RNaseH-like_sf"/>
</dbReference>
<dbReference type="InterPro" id="IPR006054">
    <property type="entry name" value="DnaQ"/>
</dbReference>
<dbReference type="Pfam" id="PF00929">
    <property type="entry name" value="RNase_T"/>
    <property type="match status" value="1"/>
</dbReference>
<dbReference type="InterPro" id="IPR013520">
    <property type="entry name" value="Ribonucl_H"/>
</dbReference>
<sequence length="255" mass="29019">MRVYAQLLQKLSQDSMSIESLDRFFRDVSGSGEYLDIATQLEILKLYDFPFRQNGNTIELSTATLDLQEAVFCFVDIETTGAKIEKHDIIEIGAVKYQNGKVIDRFESFVFAPYVPEEITKLTGIRTKDLSNAPQPQEILTQFRDFLRDSVFVAHNVSFDYNFLNQAFLRYGIVPMLLPKLCTIDLARKTILSPRYALGFLNAFLGINTPASHRAYADALTALEVFKIAMMHIPNEIQSIQNLLDFSKKGRKLLS</sequence>
<dbReference type="OrthoDB" id="9804290at2"/>
<dbReference type="GO" id="GO:0008408">
    <property type="term" value="F:3'-5' exonuclease activity"/>
    <property type="evidence" value="ECO:0007669"/>
    <property type="project" value="TreeGrafter"/>
</dbReference>
<dbReference type="FunFam" id="3.30.420.10:FF:000045">
    <property type="entry name" value="3'-5' exonuclease DinG"/>
    <property type="match status" value="1"/>
</dbReference>
<dbReference type="PANTHER" id="PTHR30231:SF41">
    <property type="entry name" value="DNA POLYMERASE III SUBUNIT EPSILON"/>
    <property type="match status" value="1"/>
</dbReference>
<keyword evidence="4" id="KW-0269">Exonuclease</keyword>
<proteinExistence type="predicted"/>
<feature type="domain" description="Exonuclease" evidence="3">
    <location>
        <begin position="71"/>
        <end position="235"/>
    </location>
</feature>
<dbReference type="GO" id="GO:0003677">
    <property type="term" value="F:DNA binding"/>
    <property type="evidence" value="ECO:0007669"/>
    <property type="project" value="InterPro"/>
</dbReference>
<dbReference type="Gene3D" id="3.30.420.10">
    <property type="entry name" value="Ribonuclease H-like superfamily/Ribonuclease H"/>
    <property type="match status" value="1"/>
</dbReference>
<gene>
    <name evidence="4" type="ORF">CQA54_00785</name>
</gene>
<comment type="subunit">
    <text evidence="2">DNA polymerase III contains a core (composed of alpha, epsilon and theta chains) that associates with a tau subunit. This core dimerizes to form the POLIII' complex. PolIII' associates with the gamma complex (composed of gamma, delta, delta', psi and chi chains) and with the beta chain to form the complete DNA polymerase III complex.</text>
</comment>
<dbReference type="CDD" id="cd06127">
    <property type="entry name" value="DEDDh"/>
    <property type="match status" value="1"/>
</dbReference>
<organism evidence="4 5">
    <name type="scientific">Helicobacter equorum</name>
    <dbReference type="NCBI Taxonomy" id="361872"/>
    <lineage>
        <taxon>Bacteria</taxon>
        <taxon>Pseudomonadati</taxon>
        <taxon>Campylobacterota</taxon>
        <taxon>Epsilonproteobacteria</taxon>
        <taxon>Campylobacterales</taxon>
        <taxon>Helicobacteraceae</taxon>
        <taxon>Helicobacter</taxon>
    </lineage>
</organism>
<dbReference type="SUPFAM" id="SSF53098">
    <property type="entry name" value="Ribonuclease H-like"/>
    <property type="match status" value="1"/>
</dbReference>
<comment type="function">
    <text evidence="1">DNA polymerase III is a complex, multichain enzyme responsible for most of the replicative synthesis in bacteria. The epsilon subunit contain the editing function and is a proofreading 3'-5' exonuclease.</text>
</comment>
<keyword evidence="4" id="KW-0540">Nuclease</keyword>
<name>A0A3D8ITS7_9HELI</name>
<dbReference type="GO" id="GO:0045004">
    <property type="term" value="P:DNA replication proofreading"/>
    <property type="evidence" value="ECO:0007669"/>
    <property type="project" value="TreeGrafter"/>
</dbReference>
<protein>
    <submittedName>
        <fullName evidence="4">3'-5' exonuclease</fullName>
    </submittedName>
</protein>
<evidence type="ECO:0000259" key="3">
    <source>
        <dbReference type="SMART" id="SM00479"/>
    </source>
</evidence>
<evidence type="ECO:0000256" key="2">
    <source>
        <dbReference type="ARBA" id="ARBA00026073"/>
    </source>
</evidence>
<dbReference type="GO" id="GO:0005829">
    <property type="term" value="C:cytosol"/>
    <property type="evidence" value="ECO:0007669"/>
    <property type="project" value="TreeGrafter"/>
</dbReference>
<comment type="caution">
    <text evidence="4">The sequence shown here is derived from an EMBL/GenBank/DDBJ whole genome shotgun (WGS) entry which is preliminary data.</text>
</comment>
<dbReference type="InterPro" id="IPR036397">
    <property type="entry name" value="RNaseH_sf"/>
</dbReference>
<dbReference type="AlphaFoldDB" id="A0A3D8ITS7"/>
<dbReference type="SMART" id="SM00479">
    <property type="entry name" value="EXOIII"/>
    <property type="match status" value="1"/>
</dbReference>
<dbReference type="RefSeq" id="WP_115570336.1">
    <property type="nucleotide sequence ID" value="NZ_NXLT01000001.1"/>
</dbReference>
<evidence type="ECO:0000313" key="4">
    <source>
        <dbReference type="EMBL" id="RDU68380.1"/>
    </source>
</evidence>
<accession>A0A3D8ITS7</accession>
<evidence type="ECO:0000256" key="1">
    <source>
        <dbReference type="ARBA" id="ARBA00025483"/>
    </source>
</evidence>
<dbReference type="NCBIfam" id="NF006316">
    <property type="entry name" value="PRK08517.1"/>
    <property type="match status" value="1"/>
</dbReference>